<dbReference type="PANTHER" id="PTHR30135">
    <property type="entry name" value="UNCHARACTERIZED PROTEIN YVCK-RELATED"/>
    <property type="match status" value="1"/>
</dbReference>
<name>A0ABV0HGG0_9ENTR</name>
<comment type="caution">
    <text evidence="3">The sequence shown here is derived from an EMBL/GenBank/DDBJ whole genome shotgun (WGS) entry which is preliminary data.</text>
</comment>
<protein>
    <recommendedName>
        <fullName evidence="2">Putative gluconeogenesis factor</fullName>
    </recommendedName>
</protein>
<dbReference type="Pfam" id="PF01933">
    <property type="entry name" value="CofD"/>
    <property type="match status" value="1"/>
</dbReference>
<dbReference type="SUPFAM" id="SSF142338">
    <property type="entry name" value="CofD-like"/>
    <property type="match status" value="1"/>
</dbReference>
<comment type="subcellular location">
    <subcellularLocation>
        <location evidence="2">Cytoplasm</location>
    </subcellularLocation>
</comment>
<dbReference type="PANTHER" id="PTHR30135:SF3">
    <property type="entry name" value="GLUCONEOGENESIS FACTOR-RELATED"/>
    <property type="match status" value="1"/>
</dbReference>
<proteinExistence type="inferred from homology"/>
<gene>
    <name evidence="3" type="primary">yvcK</name>
    <name evidence="3" type="ORF">VSR74_06300</name>
</gene>
<dbReference type="Gene3D" id="3.40.50.10680">
    <property type="entry name" value="CofD-like domains"/>
    <property type="match status" value="1"/>
</dbReference>
<keyword evidence="4" id="KW-1185">Reference proteome</keyword>
<dbReference type="InterPro" id="IPR010119">
    <property type="entry name" value="Gluconeogen_factor"/>
</dbReference>
<keyword evidence="1 2" id="KW-0963">Cytoplasm</keyword>
<evidence type="ECO:0000256" key="1">
    <source>
        <dbReference type="ARBA" id="ARBA00022490"/>
    </source>
</evidence>
<dbReference type="InterPro" id="IPR002882">
    <property type="entry name" value="CofD"/>
</dbReference>
<accession>A0ABV0HGG0</accession>
<dbReference type="RefSeq" id="WP_347793903.1">
    <property type="nucleotide sequence ID" value="NZ_JAYMYY010000001.1"/>
</dbReference>
<evidence type="ECO:0000256" key="2">
    <source>
        <dbReference type="HAMAP-Rule" id="MF_00973"/>
    </source>
</evidence>
<dbReference type="NCBIfam" id="TIGR01826">
    <property type="entry name" value="CofD_related"/>
    <property type="match status" value="1"/>
</dbReference>
<dbReference type="InterPro" id="IPR038136">
    <property type="entry name" value="CofD-like_dom_sf"/>
</dbReference>
<comment type="similarity">
    <text evidence="2">Belongs to the gluconeogenesis factor family.</text>
</comment>
<dbReference type="EMBL" id="JAYMYY010000001">
    <property type="protein sequence ID" value="MEO3989437.1"/>
    <property type="molecule type" value="Genomic_DNA"/>
</dbReference>
<evidence type="ECO:0000313" key="4">
    <source>
        <dbReference type="Proteomes" id="UP001444146"/>
    </source>
</evidence>
<sequence length="302" mass="32334">MRNRTLADLDRVVALGGGHGLGRVMSSLSSLGSRLTGIVTTTDNGGSTGRIRRSEGGIAWGDMRNCINQLITEPSVASAMFEYRFGGNGELSGHNLGNLMLKALDHLSVRPLEAINLIRNLLKVEASLIPMSEQPVDLMAIDQEGNEVYGEVNIDQLPLPPQELMLSPSVSATREAVQAIGEADLILIGPGSFYTSLLPALLLSDVAQALRRTPAPMVYIGNLGRELSPAAASLTLTKKLEILENYVGRSVIDAVVVGPKVDTSGIGSRVVIQEPLEASDIRYRHDRQLLHDALEKALQALG</sequence>
<evidence type="ECO:0000313" key="3">
    <source>
        <dbReference type="EMBL" id="MEO3989437.1"/>
    </source>
</evidence>
<reference evidence="3 4" key="1">
    <citation type="submission" date="2024-01" db="EMBL/GenBank/DDBJ databases">
        <title>Pseudocitrobacter sp. Endophytic strain Cyp-38L.</title>
        <authorList>
            <person name="Amer M.A."/>
            <person name="Hamed S.M."/>
        </authorList>
    </citation>
    <scope>NUCLEOTIDE SEQUENCE [LARGE SCALE GENOMIC DNA]</scope>
    <source>
        <strain evidence="3 4">Cyp38S</strain>
    </source>
</reference>
<dbReference type="CDD" id="cd07187">
    <property type="entry name" value="YvcK_like"/>
    <property type="match status" value="1"/>
</dbReference>
<comment type="function">
    <text evidence="2">Required for morphogenesis under gluconeogenic growth conditions.</text>
</comment>
<dbReference type="Proteomes" id="UP001444146">
    <property type="component" value="Unassembled WGS sequence"/>
</dbReference>
<dbReference type="HAMAP" id="MF_00973">
    <property type="entry name" value="Gluconeogen_factor"/>
    <property type="match status" value="1"/>
</dbReference>
<organism evidence="3 4">
    <name type="scientific">Pseudocitrobacter cyperus</name>
    <dbReference type="NCBI Taxonomy" id="3112843"/>
    <lineage>
        <taxon>Bacteria</taxon>
        <taxon>Pseudomonadati</taxon>
        <taxon>Pseudomonadota</taxon>
        <taxon>Gammaproteobacteria</taxon>
        <taxon>Enterobacterales</taxon>
        <taxon>Enterobacteriaceae</taxon>
        <taxon>Pseudocitrobacter</taxon>
    </lineage>
</organism>